<dbReference type="PROSITE" id="PS00477">
    <property type="entry name" value="ALPHA_2_MACROGLOBULIN"/>
    <property type="match status" value="1"/>
</dbReference>
<feature type="signal peptide" evidence="5">
    <location>
        <begin position="1"/>
        <end position="22"/>
    </location>
</feature>
<name>A0AAV6RZK4_SOLSE</name>
<dbReference type="InterPro" id="IPR041813">
    <property type="entry name" value="A2M_TED"/>
</dbReference>
<evidence type="ECO:0000313" key="8">
    <source>
        <dbReference type="EMBL" id="KAG7510214.1"/>
    </source>
</evidence>
<dbReference type="InterPro" id="IPR047565">
    <property type="entry name" value="Alpha-macroglob_thiol-ester_cl"/>
</dbReference>
<dbReference type="GO" id="GO:0005615">
    <property type="term" value="C:extracellular space"/>
    <property type="evidence" value="ECO:0007669"/>
    <property type="project" value="InterPro"/>
</dbReference>
<dbReference type="Pfam" id="PF07703">
    <property type="entry name" value="A2M_BRD"/>
    <property type="match status" value="1"/>
</dbReference>
<dbReference type="SMART" id="SM01360">
    <property type="entry name" value="A2M"/>
    <property type="match status" value="1"/>
</dbReference>
<reference evidence="8 9" key="1">
    <citation type="journal article" date="2021" name="Sci. Rep.">
        <title>Chromosome anchoring in Senegalese sole (Solea senegalensis) reveals sex-associated markers and genome rearrangements in flatfish.</title>
        <authorList>
            <person name="Guerrero-Cozar I."/>
            <person name="Gomez-Garrido J."/>
            <person name="Berbel C."/>
            <person name="Martinez-Blanch J.F."/>
            <person name="Alioto T."/>
            <person name="Claros M.G."/>
            <person name="Gagnaire P.A."/>
            <person name="Manchado M."/>
        </authorList>
    </citation>
    <scope>NUCLEOTIDE SEQUENCE [LARGE SCALE GENOMIC DNA]</scope>
    <source>
        <strain evidence="8">Sse05_10M</strain>
    </source>
</reference>
<dbReference type="CDD" id="cd02897">
    <property type="entry name" value="A2M_2"/>
    <property type="match status" value="1"/>
</dbReference>
<dbReference type="Pfam" id="PF00207">
    <property type="entry name" value="A2M"/>
    <property type="match status" value="1"/>
</dbReference>
<evidence type="ECO:0000256" key="3">
    <source>
        <dbReference type="ARBA" id="ARBA00023157"/>
    </source>
</evidence>
<evidence type="ECO:0000256" key="5">
    <source>
        <dbReference type="SAM" id="SignalP"/>
    </source>
</evidence>
<feature type="domain" description="Alpha-2-macroglobulin" evidence="7">
    <location>
        <begin position="631"/>
        <end position="722"/>
    </location>
</feature>
<dbReference type="InterPro" id="IPR002890">
    <property type="entry name" value="MG2"/>
</dbReference>
<dbReference type="SMART" id="SM01419">
    <property type="entry name" value="Thiol-ester_cl"/>
    <property type="match status" value="1"/>
</dbReference>
<keyword evidence="2" id="KW-0882">Thioester bond</keyword>
<evidence type="ECO:0000256" key="1">
    <source>
        <dbReference type="ARBA" id="ARBA00022729"/>
    </source>
</evidence>
<gene>
    <name evidence="8" type="ORF">JOB18_016236</name>
</gene>
<keyword evidence="1 5" id="KW-0732">Signal</keyword>
<dbReference type="Proteomes" id="UP000693946">
    <property type="component" value="Linkage Group LG16"/>
</dbReference>
<evidence type="ECO:0000256" key="2">
    <source>
        <dbReference type="ARBA" id="ARBA00022966"/>
    </source>
</evidence>
<comment type="caution">
    <text evidence="8">The sequence shown here is derived from an EMBL/GenBank/DDBJ whole genome shotgun (WGS) entry which is preliminary data.</text>
</comment>
<keyword evidence="9" id="KW-1185">Reference proteome</keyword>
<protein>
    <submittedName>
        <fullName evidence="8">CD109 antigen-like</fullName>
    </submittedName>
</protein>
<dbReference type="Pfam" id="PF01835">
    <property type="entry name" value="MG2"/>
    <property type="match status" value="1"/>
</dbReference>
<keyword evidence="3" id="KW-1015">Disulfide bond</keyword>
<dbReference type="SMART" id="SM01359">
    <property type="entry name" value="A2M_N_2"/>
    <property type="match status" value="1"/>
</dbReference>
<feature type="domain" description="Alpha-2-macroglobulin bait region" evidence="6">
    <location>
        <begin position="448"/>
        <end position="571"/>
    </location>
</feature>
<dbReference type="Pfam" id="PF07678">
    <property type="entry name" value="TED_complement"/>
    <property type="match status" value="1"/>
</dbReference>
<dbReference type="PANTHER" id="PTHR11412">
    <property type="entry name" value="MACROGLOBULIN / COMPLEMENT"/>
    <property type="match status" value="1"/>
</dbReference>
<dbReference type="InterPro" id="IPR011625">
    <property type="entry name" value="A2M_N_BRD"/>
</dbReference>
<accession>A0AAV6RZK4</accession>
<proteinExistence type="predicted"/>
<evidence type="ECO:0000256" key="4">
    <source>
        <dbReference type="ARBA" id="ARBA00023180"/>
    </source>
</evidence>
<dbReference type="GO" id="GO:0004866">
    <property type="term" value="F:endopeptidase inhibitor activity"/>
    <property type="evidence" value="ECO:0007669"/>
    <property type="project" value="InterPro"/>
</dbReference>
<organism evidence="8 9">
    <name type="scientific">Solea senegalensis</name>
    <name type="common">Senegalese sole</name>
    <dbReference type="NCBI Taxonomy" id="28829"/>
    <lineage>
        <taxon>Eukaryota</taxon>
        <taxon>Metazoa</taxon>
        <taxon>Chordata</taxon>
        <taxon>Craniata</taxon>
        <taxon>Vertebrata</taxon>
        <taxon>Euteleostomi</taxon>
        <taxon>Actinopterygii</taxon>
        <taxon>Neopterygii</taxon>
        <taxon>Teleostei</taxon>
        <taxon>Neoteleostei</taxon>
        <taxon>Acanthomorphata</taxon>
        <taxon>Carangaria</taxon>
        <taxon>Pleuronectiformes</taxon>
        <taxon>Pleuronectoidei</taxon>
        <taxon>Soleidae</taxon>
        <taxon>Solea</taxon>
    </lineage>
</organism>
<keyword evidence="4" id="KW-0325">Glycoprotein</keyword>
<dbReference type="AlphaFoldDB" id="A0AAV6RZK4"/>
<sequence length="1188" mass="129469">MDRTWSLVVCLGFGFLSVPVSSQDAAGTLFLISGPESVRAGTPTSLAVTVLSDLPSRVTAELTHGDTSVAQTEDSQGGMTKVLTLPAVSGSSVTHNSLLNLTVRGYVGGSAVFTNTTAVRFHHRNVFTFVQTDRTHYQPGDTVRVRIVSVQLDNRPYKGRVEITVQDHGGNVVNNWESAGNRGIVLRDFSLSHAAPLGLWTISTTINGVTDEKNFVVEHHDHPQFEVIVKTQSRVLVGDDMSGSVRALYPSGQPVRGTLTVSVALAPDMDDAAAADKLTQSKDIYGSTQFFFSKDQLESLHPSSGLHSDCRVHVVTSVTSNFTGLALNRTVEVHLTQNMYQLAFHGFPPSLRPSLHFSTKLRVSRYDQKPLSSQDRMYLAVVEVTQIKSTTNAEPATLTFSVPEDGDVHVEIQLQDHVEMLFILARFQSSEETLRVHNKDISPSSSYIQIIPITTLPAQVGLPLQIVVESTFEPDALHFVVSAKGQVLRAGTFNSLSFSLTPTLSWSPEACVTVYCILSSGEVTSDTVHVPIEQHNHISVMWSTQQAQPFDQVTLSLTALEPESQVGIVVMGMHDDKPPEVDLALKEKQSCCIWMLTRTKLYKQEQSDVPENGDVLMVEKYWSHWMDTTESLLWIDTDLSDETWTSGKITVPDVVTALGAVALVMSDSLGLGFTPVPLQLTVSKGCSMSLHVPSYLIRGEEIVLEVNIINHLERELEVIVFIAPSKEFEFVLGASGDVSVVNAQILTLKSHDSASALFPIRPVALGDAEISVDAVCAQTTDNLVWSVSVKPEGVEQLSSETIFLELPPDKQEKSNSVSFHFPADVVPGSQRAYVALVGDILGLSLSHLDSLVQLPLGCGEQNMIRFAPSVFVLQYLDKPGLDDEEIRKMALGYMMEGYQRQLSFQRDDGSFSAFGASDSSGSTWLTAFVLRCFIQARSYMTIDNSVLTRAMMWLLGQQGPQGEFTEVGSLIHTETQGALDRGSVALTAYVLIALLEDDTYVNVYPGNVSMAQTYLEGKVSSGVVGNYSLCLVAYALALANSPATDAALSALMGRADYADGVMMWASSAGLTSRDGQPYALQIEMVSYVLLTLYKRGNLVDGFVLLKWLSKQRNHLGGYGSTQDTVVALQALSYYAAFSGASAINLQLEVSAPESSFASVFSINYTNYRTYQSLEVMTNLCGAPHIIHP</sequence>
<dbReference type="PANTHER" id="PTHR11412:SF136">
    <property type="entry name" value="CD109 ANTIGEN"/>
    <property type="match status" value="1"/>
</dbReference>
<dbReference type="InterPro" id="IPR019742">
    <property type="entry name" value="MacrogloblnA2_CS"/>
</dbReference>
<feature type="chain" id="PRO_5043764680" evidence="5">
    <location>
        <begin position="23"/>
        <end position="1188"/>
    </location>
</feature>
<dbReference type="InterPro" id="IPR050473">
    <property type="entry name" value="A2M/Complement_sys"/>
</dbReference>
<dbReference type="InterPro" id="IPR041555">
    <property type="entry name" value="MG3"/>
</dbReference>
<evidence type="ECO:0000259" key="7">
    <source>
        <dbReference type="SMART" id="SM01360"/>
    </source>
</evidence>
<dbReference type="EMBL" id="JAGKHQ010000008">
    <property type="protein sequence ID" value="KAG7510214.1"/>
    <property type="molecule type" value="Genomic_DNA"/>
</dbReference>
<dbReference type="InterPro" id="IPR001599">
    <property type="entry name" value="Macroglobln_a2"/>
</dbReference>
<dbReference type="InterPro" id="IPR011626">
    <property type="entry name" value="Alpha-macroglobulin_TED"/>
</dbReference>
<dbReference type="Pfam" id="PF17791">
    <property type="entry name" value="MG3"/>
    <property type="match status" value="1"/>
</dbReference>
<evidence type="ECO:0000259" key="6">
    <source>
        <dbReference type="SMART" id="SM01359"/>
    </source>
</evidence>
<evidence type="ECO:0000313" key="9">
    <source>
        <dbReference type="Proteomes" id="UP000693946"/>
    </source>
</evidence>